<dbReference type="AlphaFoldDB" id="A0A9X9WYL4"/>
<gene>
    <name evidence="1" type="ORF">GXW76_13760</name>
</gene>
<evidence type="ECO:0000313" key="2">
    <source>
        <dbReference type="Proteomes" id="UP001138751"/>
    </source>
</evidence>
<reference evidence="1" key="2">
    <citation type="journal article" date="2021" name="Syst. Appl. Microbiol.">
        <title>Roseomonas hellenica sp. nov., isolated from roots of wild-growing Alkanna tinctoria.</title>
        <authorList>
            <person name="Rat A."/>
            <person name="Naranjo H.D."/>
            <person name="Lebbe L."/>
            <person name="Cnockaert M."/>
            <person name="Krigas N."/>
            <person name="Grigoriadou K."/>
            <person name="Maloupa E."/>
            <person name="Willems A."/>
        </authorList>
    </citation>
    <scope>NUCLEOTIDE SEQUENCE</scope>
    <source>
        <strain evidence="1">LMG 31231</strain>
    </source>
</reference>
<organism evidence="1 2">
    <name type="scientific">Neoroseomonas soli</name>
    <dbReference type="NCBI Taxonomy" id="1081025"/>
    <lineage>
        <taxon>Bacteria</taxon>
        <taxon>Pseudomonadati</taxon>
        <taxon>Pseudomonadota</taxon>
        <taxon>Alphaproteobacteria</taxon>
        <taxon>Acetobacterales</taxon>
        <taxon>Acetobacteraceae</taxon>
        <taxon>Neoroseomonas</taxon>
    </lineage>
</organism>
<dbReference type="RefSeq" id="WP_211862667.1">
    <property type="nucleotide sequence ID" value="NZ_JAAEDM010000036.1"/>
</dbReference>
<sequence length="132" mass="14193">MPYDPSNRTGILHRQAQIKQRALAGIARTAPIARRAAAHTPPQSRGPSPMVWRAADACAAELLRRNAGRSPRGPHWRLAITKEPKGGSIVLGVAESACGDAVVLLIDSSGNLRDADSKRLLSVDEVEQRMRG</sequence>
<dbReference type="Proteomes" id="UP001138751">
    <property type="component" value="Unassembled WGS sequence"/>
</dbReference>
<accession>A0A9X9WYL4</accession>
<dbReference type="EMBL" id="JAAEDM010000036">
    <property type="protein sequence ID" value="MBR0672243.1"/>
    <property type="molecule type" value="Genomic_DNA"/>
</dbReference>
<proteinExistence type="predicted"/>
<comment type="caution">
    <text evidence="1">The sequence shown here is derived from an EMBL/GenBank/DDBJ whole genome shotgun (WGS) entry which is preliminary data.</text>
</comment>
<reference evidence="1" key="1">
    <citation type="submission" date="2020-01" db="EMBL/GenBank/DDBJ databases">
        <authorList>
            <person name="Rat A."/>
        </authorList>
    </citation>
    <scope>NUCLEOTIDE SEQUENCE</scope>
    <source>
        <strain evidence="1">LMG 31231</strain>
    </source>
</reference>
<keyword evidence="2" id="KW-1185">Reference proteome</keyword>
<evidence type="ECO:0000313" key="1">
    <source>
        <dbReference type="EMBL" id="MBR0672243.1"/>
    </source>
</evidence>
<name>A0A9X9WYL4_9PROT</name>
<protein>
    <submittedName>
        <fullName evidence="1">Uncharacterized protein</fullName>
    </submittedName>
</protein>